<dbReference type="InterPro" id="IPR007891">
    <property type="entry name" value="CHASE3"/>
</dbReference>
<sequence>MRNKVRFTVRSKIILGYLVVLISVGISIAILDGRMNSMDREIDFINSHDMAVHDLANQIDSRVLDMETGQRGYVITGDESYLDPYTTSRAEWMEIYSQLYQLVADNPGQQANLRAIRANVEKWIEVAGDPVIAAKKEGDTAQVAQFFKLDEGKKIIDTLRFQLGDFLNVEKGLTQQRIDDLDEKNRSFKIGLYIVLFIVTVLAVVVSLVISGTIVRSIKQVIKAINDIAASDSRQKLNRIEVRTRDEVRDLCEATNGLLETQEKANWLQSGIAEIAVASQGASHVNELAQAFMARTALLLGASYGVFYVREGDKLIRGASYAADGSPLGAEQFAMGEGVVGQSAFENRVFLLDGLPERHVRITTGLGDSEPASILVFPIEFDGRVEGVVELASLHPFSPLHVQLIERSRGNVGTALNNVKAQMEVARLLRESQMLTEELQAQTEELQQQSEELQTQSEEMFAQQEELRASNDALKRSEERMQRQQEELEESNTELARRSRRLEAQMRRAEAFNVQIEEQNSTLAKQANELATASRYKSEFLANMSHELRTPLNSLLILSQMLADNKPGNLLPKQVEFAHTIHSSGTDLLRLIDEILDLSKVEAGQMKIEMEQVYLSDIRESMRRAYEPLAAKKGIAFQVDIQRDLPASVFTDGHRLQQILKNLLSNAFKFTHRGHVTLRMHRPQSHGTPASAVGGTEGALGIAGPDAAFRPSGPDGSDETGGVVAFSVIDSGIGIPAGKKEIIFEAFQQADGSTSRKYGGTGLGLTISRELSALIGGHIAIESEEGAGSAFTLYLPERFGESEVGVRPELAEAGAAAETREAAVKPEAAKKEELLAPSIEWTSPDLLMPSSLEDDRDAIQTGDRVLLIIEDDVRFAKILLEMARARHFKALVALEGDKGLALANAYKPDAILLDIQVPVIDGWSILERLKQHSELRHIPVHVITVVDEPQKGLTMGALAFLKKPVNKTHIEQALSRVESFMDRDLKRLLIVEDDDVLRNSMVELIGHDDVLITAVATGAKALAELGREHFDCMVLDLGLSDISGFELLDTIRKSEHLKQLPIIIYTGKELDMREELELKKYAESIIIKNVRSQERLFDETALFLHRVKANMPEDRRQILERLYDNETAFEGKKLLLVEDDIRNIFALSNVLESYNMRISFAESGREALELLEREPDFDLILMDIMMPDMDGYEAMRAIRAMPRFEKLPIIALTAKAMKEDRQRCLDAGASDYISKPIEIEKLLSLLKVWLYT</sequence>
<evidence type="ECO:0000256" key="10">
    <source>
        <dbReference type="SAM" id="MobiDB-lite"/>
    </source>
</evidence>
<feature type="modified residue" description="4-aspartylphosphate" evidence="9">
    <location>
        <position position="914"/>
    </location>
</feature>
<dbReference type="Proteomes" id="UP000665561">
    <property type="component" value="Unassembled WGS sequence"/>
</dbReference>
<dbReference type="PROSITE" id="PS50109">
    <property type="entry name" value="HIS_KIN"/>
    <property type="match status" value="1"/>
</dbReference>
<dbReference type="Gene3D" id="1.10.287.130">
    <property type="match status" value="1"/>
</dbReference>
<evidence type="ECO:0000256" key="6">
    <source>
        <dbReference type="ARBA" id="ARBA00022777"/>
    </source>
</evidence>
<reference evidence="14 15" key="1">
    <citation type="submission" date="2020-01" db="EMBL/GenBank/DDBJ databases">
        <title>Paenibacillus soybeanensis sp. nov. isolated from the nodules of soybean (Glycine max(L.) Merr).</title>
        <authorList>
            <person name="Wang H."/>
        </authorList>
    </citation>
    <scope>NUCLEOTIDE SEQUENCE [LARGE SCALE GENOMIC DNA]</scope>
    <source>
        <strain evidence="14 15">T1</strain>
    </source>
</reference>
<dbReference type="Pfam" id="PF13185">
    <property type="entry name" value="GAF_2"/>
    <property type="match status" value="1"/>
</dbReference>
<dbReference type="CDD" id="cd17546">
    <property type="entry name" value="REC_hyHK_CKI1_RcsC-like"/>
    <property type="match status" value="1"/>
</dbReference>
<feature type="modified residue" description="4-aspartylphosphate" evidence="9">
    <location>
        <position position="1036"/>
    </location>
</feature>
<feature type="transmembrane region" description="Helical" evidence="11">
    <location>
        <begin position="12"/>
        <end position="31"/>
    </location>
</feature>
<dbReference type="EMBL" id="JAAAMV010000011">
    <property type="protein sequence ID" value="NBD25296.1"/>
    <property type="molecule type" value="Genomic_DNA"/>
</dbReference>
<dbReference type="Pfam" id="PF02518">
    <property type="entry name" value="HATPase_c"/>
    <property type="match status" value="1"/>
</dbReference>
<feature type="modified residue" description="4-aspartylphosphate" evidence="9">
    <location>
        <position position="1183"/>
    </location>
</feature>
<organism evidence="14 15">
    <name type="scientific">Paenibacillus glycinis</name>
    <dbReference type="NCBI Taxonomy" id="2697035"/>
    <lineage>
        <taxon>Bacteria</taxon>
        <taxon>Bacillati</taxon>
        <taxon>Bacillota</taxon>
        <taxon>Bacilli</taxon>
        <taxon>Bacillales</taxon>
        <taxon>Paenibacillaceae</taxon>
        <taxon>Paenibacillus</taxon>
    </lineage>
</organism>
<keyword evidence="7" id="KW-0067">ATP-binding</keyword>
<evidence type="ECO:0000256" key="11">
    <source>
        <dbReference type="SAM" id="Phobius"/>
    </source>
</evidence>
<dbReference type="SUPFAM" id="SSF47384">
    <property type="entry name" value="Homodimeric domain of signal transducing histidine kinase"/>
    <property type="match status" value="1"/>
</dbReference>
<feature type="compositionally biased region" description="Basic and acidic residues" evidence="10">
    <location>
        <begin position="475"/>
        <end position="486"/>
    </location>
</feature>
<dbReference type="CDD" id="cd16922">
    <property type="entry name" value="HATPase_EvgS-ArcB-TorS-like"/>
    <property type="match status" value="1"/>
</dbReference>
<dbReference type="SMART" id="SM00387">
    <property type="entry name" value="HATPase_c"/>
    <property type="match status" value="1"/>
</dbReference>
<dbReference type="PRINTS" id="PR00344">
    <property type="entry name" value="BCTRLSENSOR"/>
</dbReference>
<dbReference type="InterPro" id="IPR036097">
    <property type="entry name" value="HisK_dim/P_sf"/>
</dbReference>
<keyword evidence="11" id="KW-1133">Transmembrane helix</keyword>
<protein>
    <recommendedName>
        <fullName evidence="2">histidine kinase</fullName>
        <ecNumber evidence="2">2.7.13.3</ecNumber>
    </recommendedName>
</protein>
<evidence type="ECO:0000256" key="2">
    <source>
        <dbReference type="ARBA" id="ARBA00012438"/>
    </source>
</evidence>
<dbReference type="InterPro" id="IPR003594">
    <property type="entry name" value="HATPase_dom"/>
</dbReference>
<gene>
    <name evidence="14" type="ORF">GT019_15535</name>
</gene>
<feature type="domain" description="Response regulatory" evidence="13">
    <location>
        <begin position="865"/>
        <end position="978"/>
    </location>
</feature>
<dbReference type="SMART" id="SM00448">
    <property type="entry name" value="REC"/>
    <property type="match status" value="3"/>
</dbReference>
<evidence type="ECO:0000259" key="12">
    <source>
        <dbReference type="PROSITE" id="PS50109"/>
    </source>
</evidence>
<dbReference type="CDD" id="cd00156">
    <property type="entry name" value="REC"/>
    <property type="match status" value="1"/>
</dbReference>
<keyword evidence="5" id="KW-0547">Nucleotide-binding</keyword>
<dbReference type="SUPFAM" id="SSF55874">
    <property type="entry name" value="ATPase domain of HSP90 chaperone/DNA topoisomerase II/histidine kinase"/>
    <property type="match status" value="1"/>
</dbReference>
<evidence type="ECO:0000313" key="14">
    <source>
        <dbReference type="EMBL" id="NBD25296.1"/>
    </source>
</evidence>
<evidence type="ECO:0000256" key="7">
    <source>
        <dbReference type="ARBA" id="ARBA00022840"/>
    </source>
</evidence>
<feature type="domain" description="Histidine kinase" evidence="12">
    <location>
        <begin position="543"/>
        <end position="799"/>
    </location>
</feature>
<dbReference type="RefSeq" id="WP_161744102.1">
    <property type="nucleotide sequence ID" value="NZ_JAAAMV010000011.1"/>
</dbReference>
<dbReference type="InterPro" id="IPR004358">
    <property type="entry name" value="Sig_transdc_His_kin-like_C"/>
</dbReference>
<dbReference type="InterPro" id="IPR005467">
    <property type="entry name" value="His_kinase_dom"/>
</dbReference>
<dbReference type="InterPro" id="IPR001789">
    <property type="entry name" value="Sig_transdc_resp-reg_receiver"/>
</dbReference>
<evidence type="ECO:0000313" key="15">
    <source>
        <dbReference type="Proteomes" id="UP000665561"/>
    </source>
</evidence>
<dbReference type="SMART" id="SM00388">
    <property type="entry name" value="HisKA"/>
    <property type="match status" value="1"/>
</dbReference>
<dbReference type="EC" id="2.7.13.3" evidence="2"/>
<evidence type="ECO:0000256" key="3">
    <source>
        <dbReference type="ARBA" id="ARBA00022553"/>
    </source>
</evidence>
<evidence type="ECO:0000256" key="9">
    <source>
        <dbReference type="PROSITE-ProRule" id="PRU00169"/>
    </source>
</evidence>
<feature type="region of interest" description="Disordered" evidence="10">
    <location>
        <begin position="475"/>
        <end position="496"/>
    </location>
</feature>
<feature type="domain" description="Response regulatory" evidence="13">
    <location>
        <begin position="1133"/>
        <end position="1250"/>
    </location>
</feature>
<keyword evidence="11" id="KW-0812">Transmembrane</keyword>
<evidence type="ECO:0000256" key="8">
    <source>
        <dbReference type="ARBA" id="ARBA00023012"/>
    </source>
</evidence>
<dbReference type="CDD" id="cd00082">
    <property type="entry name" value="HisKA"/>
    <property type="match status" value="1"/>
</dbReference>
<dbReference type="InterPro" id="IPR003661">
    <property type="entry name" value="HisK_dim/P_dom"/>
</dbReference>
<dbReference type="InterPro" id="IPR036890">
    <property type="entry name" value="HATPase_C_sf"/>
</dbReference>
<dbReference type="PROSITE" id="PS50110">
    <property type="entry name" value="RESPONSE_REGULATORY"/>
    <property type="match status" value="3"/>
</dbReference>
<proteinExistence type="predicted"/>
<dbReference type="InterPro" id="IPR011006">
    <property type="entry name" value="CheY-like_superfamily"/>
</dbReference>
<dbReference type="Gene3D" id="6.10.340.10">
    <property type="match status" value="1"/>
</dbReference>
<dbReference type="Gene3D" id="3.40.50.2300">
    <property type="match status" value="3"/>
</dbReference>
<keyword evidence="6" id="KW-0418">Kinase</keyword>
<dbReference type="Pfam" id="PF00512">
    <property type="entry name" value="HisKA"/>
    <property type="match status" value="1"/>
</dbReference>
<dbReference type="CDD" id="cd19410">
    <property type="entry name" value="HK9-like_sensor"/>
    <property type="match status" value="1"/>
</dbReference>
<comment type="catalytic activity">
    <reaction evidence="1">
        <text>ATP + protein L-histidine = ADP + protein N-phospho-L-histidine.</text>
        <dbReference type="EC" id="2.7.13.3"/>
    </reaction>
</comment>
<keyword evidence="15" id="KW-1185">Reference proteome</keyword>
<keyword evidence="3 9" id="KW-0597">Phosphoprotein</keyword>
<feature type="domain" description="Response regulatory" evidence="13">
    <location>
        <begin position="987"/>
        <end position="1103"/>
    </location>
</feature>
<evidence type="ECO:0000256" key="5">
    <source>
        <dbReference type="ARBA" id="ARBA00022741"/>
    </source>
</evidence>
<comment type="caution">
    <text evidence="14">The sequence shown here is derived from an EMBL/GenBank/DDBJ whole genome shotgun (WGS) entry which is preliminary data.</text>
</comment>
<dbReference type="PANTHER" id="PTHR45339:SF1">
    <property type="entry name" value="HYBRID SIGNAL TRANSDUCTION HISTIDINE KINASE J"/>
    <property type="match status" value="1"/>
</dbReference>
<feature type="transmembrane region" description="Helical" evidence="11">
    <location>
        <begin position="190"/>
        <end position="210"/>
    </location>
</feature>
<dbReference type="SUPFAM" id="SSF55781">
    <property type="entry name" value="GAF domain-like"/>
    <property type="match status" value="1"/>
</dbReference>
<dbReference type="Pfam" id="PF00072">
    <property type="entry name" value="Response_reg"/>
    <property type="match status" value="3"/>
</dbReference>
<keyword evidence="11" id="KW-0472">Membrane</keyword>
<keyword evidence="4" id="KW-0808">Transferase</keyword>
<dbReference type="Gene3D" id="3.30.565.10">
    <property type="entry name" value="Histidine kinase-like ATPase, C-terminal domain"/>
    <property type="match status" value="1"/>
</dbReference>
<dbReference type="CDD" id="cd06225">
    <property type="entry name" value="HAMP"/>
    <property type="match status" value="1"/>
</dbReference>
<dbReference type="InterPro" id="IPR003018">
    <property type="entry name" value="GAF"/>
</dbReference>
<dbReference type="Gene3D" id="3.30.450.40">
    <property type="match status" value="1"/>
</dbReference>
<accession>A0ABW9XRW7</accession>
<dbReference type="Pfam" id="PF05227">
    <property type="entry name" value="CHASE3"/>
    <property type="match status" value="1"/>
</dbReference>
<evidence type="ECO:0000259" key="13">
    <source>
        <dbReference type="PROSITE" id="PS50110"/>
    </source>
</evidence>
<name>A0ABW9XRW7_9BACL</name>
<dbReference type="InterPro" id="IPR029016">
    <property type="entry name" value="GAF-like_dom_sf"/>
</dbReference>
<dbReference type="PANTHER" id="PTHR45339">
    <property type="entry name" value="HYBRID SIGNAL TRANSDUCTION HISTIDINE KINASE J"/>
    <property type="match status" value="1"/>
</dbReference>
<dbReference type="SUPFAM" id="SSF52172">
    <property type="entry name" value="CheY-like"/>
    <property type="match status" value="3"/>
</dbReference>
<evidence type="ECO:0000256" key="1">
    <source>
        <dbReference type="ARBA" id="ARBA00000085"/>
    </source>
</evidence>
<keyword evidence="8" id="KW-0902">Two-component regulatory system</keyword>
<evidence type="ECO:0000256" key="4">
    <source>
        <dbReference type="ARBA" id="ARBA00022679"/>
    </source>
</evidence>